<evidence type="ECO:0000313" key="3">
    <source>
        <dbReference type="Proteomes" id="UP000594468"/>
    </source>
</evidence>
<dbReference type="KEGG" id="pmet:G4Y79_23055"/>
<accession>A0A7S8IDF3</accession>
<organism evidence="2 3">
    <name type="scientific">Phototrophicus methaneseepsis</name>
    <dbReference type="NCBI Taxonomy" id="2710758"/>
    <lineage>
        <taxon>Bacteria</taxon>
        <taxon>Bacillati</taxon>
        <taxon>Chloroflexota</taxon>
        <taxon>Candidatus Thermofontia</taxon>
        <taxon>Phototrophicales</taxon>
        <taxon>Phototrophicaceae</taxon>
        <taxon>Phototrophicus</taxon>
    </lineage>
</organism>
<dbReference type="EMBL" id="CP062983">
    <property type="protein sequence ID" value="QPC82530.1"/>
    <property type="molecule type" value="Genomic_DNA"/>
</dbReference>
<feature type="compositionally biased region" description="Polar residues" evidence="1">
    <location>
        <begin position="250"/>
        <end position="260"/>
    </location>
</feature>
<evidence type="ECO:0000313" key="2">
    <source>
        <dbReference type="EMBL" id="QPC82530.1"/>
    </source>
</evidence>
<dbReference type="Proteomes" id="UP000594468">
    <property type="component" value="Chromosome"/>
</dbReference>
<proteinExistence type="predicted"/>
<keyword evidence="3" id="KW-1185">Reference proteome</keyword>
<dbReference type="RefSeq" id="WP_195170599.1">
    <property type="nucleotide sequence ID" value="NZ_CP062983.1"/>
</dbReference>
<reference evidence="2 3" key="1">
    <citation type="submission" date="2020-02" db="EMBL/GenBank/DDBJ databases">
        <authorList>
            <person name="Zheng R.K."/>
            <person name="Sun C.M."/>
        </authorList>
    </citation>
    <scope>NUCLEOTIDE SEQUENCE [LARGE SCALE GENOMIC DNA]</scope>
    <source>
        <strain evidence="3">rifampicinis</strain>
    </source>
</reference>
<sequence>MIRLRRRNTAWLTALGIVIAFAMLAGATTPAVQAVLLGIFAVAMVASMVELGPERESLLDAIRRAPIRQRISPQAKEATERAKSRGGYVNNDLMMLDVGLIAIQSSYEGMAMRRTRSVSKDDDGVRPFVTLYVDPSEAERTARIRFEIYNQFGDEMYIHEMRTFLREGEMSIMADHHLPLAGNTGVQGAGDWDLRIYVDGNLIGLQNFNLAPSINERSRRLARESAGTANNYFEVIDETPQEVPLRLQELLQNEASNNARQTRERASESRQPTSGPTRRRR</sequence>
<protein>
    <submittedName>
        <fullName evidence="2">Uncharacterized protein</fullName>
    </submittedName>
</protein>
<feature type="region of interest" description="Disordered" evidence="1">
    <location>
        <begin position="250"/>
        <end position="281"/>
    </location>
</feature>
<evidence type="ECO:0000256" key="1">
    <source>
        <dbReference type="SAM" id="MobiDB-lite"/>
    </source>
</evidence>
<dbReference type="AlphaFoldDB" id="A0A7S8IDF3"/>
<name>A0A7S8IDF3_9CHLR</name>
<gene>
    <name evidence="2" type="ORF">G4Y79_23055</name>
</gene>
<feature type="compositionally biased region" description="Polar residues" evidence="1">
    <location>
        <begin position="269"/>
        <end position="281"/>
    </location>
</feature>